<dbReference type="AlphaFoldDB" id="A0A8J5F3Y1"/>
<sequence>MMHEFRLPATSSLVSLHHHHSATSLFKVSCTSLDHKNHILPNDSLAICRILKKTNSVAQRAVSHSNWVSSEAMTTTPPDFHRLLPLPNSTHGHHHAVVPFVSDHIMTQPPTPSHLISCTNARFSSQSAGMLIGQQDRSAFLLIGQQTDQQEVICVRWSWVLLLERRNARA</sequence>
<keyword evidence="2" id="KW-1185">Reference proteome</keyword>
<dbReference type="Proteomes" id="UP000734854">
    <property type="component" value="Unassembled WGS sequence"/>
</dbReference>
<dbReference type="EMBL" id="JACMSC010000018">
    <property type="protein sequence ID" value="KAG6477597.1"/>
    <property type="molecule type" value="Genomic_DNA"/>
</dbReference>
<organism evidence="1 2">
    <name type="scientific">Zingiber officinale</name>
    <name type="common">Ginger</name>
    <name type="synonym">Amomum zingiber</name>
    <dbReference type="NCBI Taxonomy" id="94328"/>
    <lineage>
        <taxon>Eukaryota</taxon>
        <taxon>Viridiplantae</taxon>
        <taxon>Streptophyta</taxon>
        <taxon>Embryophyta</taxon>
        <taxon>Tracheophyta</taxon>
        <taxon>Spermatophyta</taxon>
        <taxon>Magnoliopsida</taxon>
        <taxon>Liliopsida</taxon>
        <taxon>Zingiberales</taxon>
        <taxon>Zingiberaceae</taxon>
        <taxon>Zingiber</taxon>
    </lineage>
</organism>
<reference evidence="1 2" key="1">
    <citation type="submission" date="2020-08" db="EMBL/GenBank/DDBJ databases">
        <title>Plant Genome Project.</title>
        <authorList>
            <person name="Zhang R.-G."/>
        </authorList>
    </citation>
    <scope>NUCLEOTIDE SEQUENCE [LARGE SCALE GENOMIC DNA]</scope>
    <source>
        <tissue evidence="1">Rhizome</tissue>
    </source>
</reference>
<accession>A0A8J5F3Y1</accession>
<comment type="caution">
    <text evidence="1">The sequence shown here is derived from an EMBL/GenBank/DDBJ whole genome shotgun (WGS) entry which is preliminary data.</text>
</comment>
<proteinExistence type="predicted"/>
<name>A0A8J5F3Y1_ZINOF</name>
<evidence type="ECO:0000313" key="2">
    <source>
        <dbReference type="Proteomes" id="UP000734854"/>
    </source>
</evidence>
<evidence type="ECO:0000313" key="1">
    <source>
        <dbReference type="EMBL" id="KAG6477597.1"/>
    </source>
</evidence>
<protein>
    <submittedName>
        <fullName evidence="1">Uncharacterized protein</fullName>
    </submittedName>
</protein>
<gene>
    <name evidence="1" type="ORF">ZIOFF_066864</name>
</gene>